<evidence type="ECO:0000313" key="2">
    <source>
        <dbReference type="EMBL" id="EFB30392.1"/>
    </source>
</evidence>
<dbReference type="RefSeq" id="WP_004375844.1">
    <property type="nucleotide sequence ID" value="NZ_GG703892.1"/>
</dbReference>
<dbReference type="EMBL" id="ACUZ02000068">
    <property type="protein sequence ID" value="EFB30392.1"/>
    <property type="molecule type" value="Genomic_DNA"/>
</dbReference>
<dbReference type="Pfam" id="PF03432">
    <property type="entry name" value="Relaxase"/>
    <property type="match status" value="1"/>
</dbReference>
<dbReference type="HOGENOM" id="CLU_044309_0_1_10"/>
<proteinExistence type="predicted"/>
<name>D1QWB3_9BACT</name>
<reference evidence="2 3" key="1">
    <citation type="submission" date="2009-11" db="EMBL/GenBank/DDBJ databases">
        <authorList>
            <person name="Weinstock G."/>
            <person name="Sodergren E."/>
            <person name="Clifton S."/>
            <person name="Fulton L."/>
            <person name="Fulton B."/>
            <person name="Courtney L."/>
            <person name="Fronick C."/>
            <person name="Harrison M."/>
            <person name="Strong C."/>
            <person name="Farmer C."/>
            <person name="Delahaunty K."/>
            <person name="Markovic C."/>
            <person name="Hall O."/>
            <person name="Minx P."/>
            <person name="Tomlinson C."/>
            <person name="Mitreva M."/>
            <person name="Nelson J."/>
            <person name="Hou S."/>
            <person name="Wollam A."/>
            <person name="Pepin K.H."/>
            <person name="Johnson M."/>
            <person name="Bhonagiri V."/>
            <person name="Nash W.E."/>
            <person name="Warren W."/>
            <person name="Chinwalla A."/>
            <person name="Mardis E.R."/>
            <person name="Wilson R.K."/>
        </authorList>
    </citation>
    <scope>NUCLEOTIDE SEQUENCE [LARGE SCALE GENOMIC DNA]</scope>
    <source>
        <strain evidence="2 3">F0302</strain>
    </source>
</reference>
<sequence length="430" mass="49212">MIAKISSTENLGGALGYNFKKVNKGEAIILHTQKLGIGDDGNVSMEQVLHEMKTLIPSSTRVKKPVFHCSINPHPDDVLNDEQLATIAKEYMLRMGYADQPYIVFKHTDITRHHIHIVSTRVDTRGRKLSYAFEGRRSKRITDYLEYKYRLHRINRKGRVVVTGKEPRPLDIETGDIKQQMAEILYPVLSRYSFCSIGELNAVLQRYNLMTENTKTEYRGKRYDGIVYCVLDSIGNKISTPINASDIGRGVGYAALQHKMELSREQMKSRFPDMRSRILEVMRISPKTTESFIAGLSKRGIDCVVRKNAQRRIYGITFIDNEKGLSVNGSRLGKGYAANVFNAYFNDMSFNPFLDKRLYGNGILHQAGSPDKTKEEKQEKTVSDNLVDELINDLSSGDTFLSTGNDDWKEAAWQRKLRRQNKVNLRRRMR</sequence>
<dbReference type="NCBIfam" id="NF041325">
    <property type="entry name" value="Bacteroid_MobB"/>
    <property type="match status" value="1"/>
</dbReference>
<dbReference type="STRING" id="649760.HMPREF0971_03310"/>
<protein>
    <submittedName>
        <fullName evidence="2">Relaxase/mobilization nuclease domain protein</fullName>
    </submittedName>
</protein>
<evidence type="ECO:0000313" key="3">
    <source>
        <dbReference type="Proteomes" id="UP000004079"/>
    </source>
</evidence>
<organism evidence="2 3">
    <name type="scientific">Segatella oris F0302</name>
    <dbReference type="NCBI Taxonomy" id="649760"/>
    <lineage>
        <taxon>Bacteria</taxon>
        <taxon>Pseudomonadati</taxon>
        <taxon>Bacteroidota</taxon>
        <taxon>Bacteroidia</taxon>
        <taxon>Bacteroidales</taxon>
        <taxon>Prevotellaceae</taxon>
        <taxon>Segatella</taxon>
    </lineage>
</organism>
<evidence type="ECO:0000259" key="1">
    <source>
        <dbReference type="Pfam" id="PF03432"/>
    </source>
</evidence>
<feature type="domain" description="MobA/VirD2-like nuclease" evidence="1">
    <location>
        <begin position="43"/>
        <end position="151"/>
    </location>
</feature>
<dbReference type="InterPro" id="IPR005094">
    <property type="entry name" value="Endonuclease_MobA/VirD2"/>
</dbReference>
<accession>D1QWB3</accession>
<dbReference type="AlphaFoldDB" id="D1QWB3"/>
<comment type="caution">
    <text evidence="2">The sequence shown here is derived from an EMBL/GenBank/DDBJ whole genome shotgun (WGS) entry which is preliminary data.</text>
</comment>
<gene>
    <name evidence="2" type="ORF">HMPREF0971_03310</name>
</gene>
<dbReference type="Proteomes" id="UP000004079">
    <property type="component" value="Unassembled WGS sequence"/>
</dbReference>